<dbReference type="Pfam" id="PF03544">
    <property type="entry name" value="TonB_C"/>
    <property type="match status" value="1"/>
</dbReference>
<keyword evidence="4" id="KW-1185">Reference proteome</keyword>
<proteinExistence type="predicted"/>
<dbReference type="InterPro" id="IPR037682">
    <property type="entry name" value="TonB_C"/>
</dbReference>
<comment type="caution">
    <text evidence="3">The sequence shown here is derived from an EMBL/GenBank/DDBJ whole genome shotgun (WGS) entry which is preliminary data.</text>
</comment>
<accession>A0ABW7EQE8</accession>
<gene>
    <name evidence="3" type="ORF">ACG02S_17650</name>
</gene>
<sequence>MQMIRRALTTAALMVFAGAAVSDDSYRVTAVFDTLFDAQGQVAGLRPHDQSAYPAAFWEVVRQRVGLLRIPPPTDAATGRPATLSTGLYVTLQVTPDRQGNGVLKIVDLDVKPLVLQQVHAAFPPELVRSAGWTGAVQAECVVGTDGRCGDVKVKALPGMPQSLLRWARDTMELWEFEPPRLNGRPIMAPTRASFELETPDIAPVNFIERGSGQFRW</sequence>
<keyword evidence="1" id="KW-0732">Signal</keyword>
<dbReference type="Gene3D" id="3.30.1150.10">
    <property type="match status" value="1"/>
</dbReference>
<organism evidence="3 4">
    <name type="scientific">Pelomonas dachongensis</name>
    <dbReference type="NCBI Taxonomy" id="3299029"/>
    <lineage>
        <taxon>Bacteria</taxon>
        <taxon>Pseudomonadati</taxon>
        <taxon>Pseudomonadota</taxon>
        <taxon>Betaproteobacteria</taxon>
        <taxon>Burkholderiales</taxon>
        <taxon>Sphaerotilaceae</taxon>
        <taxon>Roseateles</taxon>
    </lineage>
</organism>
<evidence type="ECO:0000256" key="1">
    <source>
        <dbReference type="SAM" id="SignalP"/>
    </source>
</evidence>
<name>A0ABW7EQE8_9BURK</name>
<dbReference type="Proteomes" id="UP001606300">
    <property type="component" value="Unassembled WGS sequence"/>
</dbReference>
<dbReference type="SUPFAM" id="SSF74653">
    <property type="entry name" value="TolA/TonB C-terminal domain"/>
    <property type="match status" value="1"/>
</dbReference>
<feature type="chain" id="PRO_5045734179" evidence="1">
    <location>
        <begin position="23"/>
        <end position="217"/>
    </location>
</feature>
<dbReference type="EMBL" id="JBIGHY010000006">
    <property type="protein sequence ID" value="MFG6415721.1"/>
    <property type="molecule type" value="Genomic_DNA"/>
</dbReference>
<evidence type="ECO:0000259" key="2">
    <source>
        <dbReference type="Pfam" id="PF03544"/>
    </source>
</evidence>
<evidence type="ECO:0000313" key="4">
    <source>
        <dbReference type="Proteomes" id="UP001606300"/>
    </source>
</evidence>
<evidence type="ECO:0000313" key="3">
    <source>
        <dbReference type="EMBL" id="MFG6415721.1"/>
    </source>
</evidence>
<protein>
    <submittedName>
        <fullName evidence="3">Energy transducer TonB</fullName>
    </submittedName>
</protein>
<reference evidence="3 4" key="1">
    <citation type="submission" date="2024-09" db="EMBL/GenBank/DDBJ databases">
        <title>Novel species of the genus Pelomonas and Roseateles isolated from streams.</title>
        <authorList>
            <person name="Lu H."/>
        </authorList>
    </citation>
    <scope>NUCLEOTIDE SEQUENCE [LARGE SCALE GENOMIC DNA]</scope>
    <source>
        <strain evidence="3 4">DC23W</strain>
    </source>
</reference>
<feature type="domain" description="TonB C-terminal" evidence="2">
    <location>
        <begin position="125"/>
        <end position="196"/>
    </location>
</feature>
<dbReference type="RefSeq" id="WP_394471789.1">
    <property type="nucleotide sequence ID" value="NZ_JBIGHY010000006.1"/>
</dbReference>
<feature type="signal peptide" evidence="1">
    <location>
        <begin position="1"/>
        <end position="22"/>
    </location>
</feature>